<protein>
    <submittedName>
        <fullName evidence="3">Short-chain dehydorgenase/reductase</fullName>
    </submittedName>
</protein>
<dbReference type="Proteomes" id="UP000013569">
    <property type="component" value="Unassembled WGS sequence"/>
</dbReference>
<dbReference type="PATRIC" id="fig|1316928.3.peg.2451"/>
<organism evidence="3 4">
    <name type="scientific">Gordonia terrae C-6</name>
    <dbReference type="NCBI Taxonomy" id="1316928"/>
    <lineage>
        <taxon>Bacteria</taxon>
        <taxon>Bacillati</taxon>
        <taxon>Actinomycetota</taxon>
        <taxon>Actinomycetes</taxon>
        <taxon>Mycobacteriales</taxon>
        <taxon>Gordoniaceae</taxon>
        <taxon>Gordonia</taxon>
    </lineage>
</organism>
<proteinExistence type="inferred from homology"/>
<dbReference type="InterPro" id="IPR020904">
    <property type="entry name" value="Sc_DH/Rdtase_CS"/>
</dbReference>
<dbReference type="PANTHER" id="PTHR24320:SF148">
    <property type="entry name" value="NAD(P)-BINDING ROSSMANN-FOLD SUPERFAMILY PROTEIN"/>
    <property type="match status" value="1"/>
</dbReference>
<dbReference type="AlphaFoldDB" id="R7Y9U9"/>
<dbReference type="SUPFAM" id="SSF51735">
    <property type="entry name" value="NAD(P)-binding Rossmann-fold domains"/>
    <property type="match status" value="1"/>
</dbReference>
<evidence type="ECO:0000256" key="2">
    <source>
        <dbReference type="ARBA" id="ARBA00023002"/>
    </source>
</evidence>
<keyword evidence="2" id="KW-0560">Oxidoreductase</keyword>
<dbReference type="EMBL" id="AQPW01000012">
    <property type="protein sequence ID" value="EON32554.1"/>
    <property type="molecule type" value="Genomic_DNA"/>
</dbReference>
<dbReference type="PANTHER" id="PTHR24320">
    <property type="entry name" value="RETINOL DEHYDROGENASE"/>
    <property type="match status" value="1"/>
</dbReference>
<accession>R7Y9U9</accession>
<name>R7Y9U9_9ACTN</name>
<comment type="similarity">
    <text evidence="1">Belongs to the short-chain dehydrogenases/reductases (SDR) family.</text>
</comment>
<sequence>MVAARSIASMDPSCHLVVLARGGGPAGFVDGFGENAARVVVVDADLADTAGTAAAAAEIRQMLDDAALPPLRGLACNAGIQYVDDQQVTVDGLEATFAVNVLANHVLIGELGGHLAHGSRITITVSDTHFGDFRHNLGLVPAPRWTSPARLSRPGAFGGASPSAGRTAYSTSKLAAIHLVHEWARHLPDGIEIVSYNPGYVPGTDLARAASAPQRWANRWVVPGLTLVSPLDRPAAAGRRLASAILGVPHAATGAYIDRGRVSDSSAESHDAERERDLWDHLEHLRSQTCRRQ</sequence>
<dbReference type="Gene3D" id="3.40.50.720">
    <property type="entry name" value="NAD(P)-binding Rossmann-like Domain"/>
    <property type="match status" value="1"/>
</dbReference>
<gene>
    <name evidence="3" type="ORF">GTC6_12186</name>
</gene>
<dbReference type="InterPro" id="IPR036291">
    <property type="entry name" value="NAD(P)-bd_dom_sf"/>
</dbReference>
<dbReference type="GO" id="GO:0016491">
    <property type="term" value="F:oxidoreductase activity"/>
    <property type="evidence" value="ECO:0007669"/>
    <property type="project" value="UniProtKB-KW"/>
</dbReference>
<evidence type="ECO:0000313" key="4">
    <source>
        <dbReference type="Proteomes" id="UP000013569"/>
    </source>
</evidence>
<reference evidence="3 4" key="1">
    <citation type="journal article" date="2013" name="Genome Announc.">
        <title>Draft Genome Sequence of a Benzothiophene-Desulfurizing Bacterium, Gordona terrae Strain C-6.</title>
        <authorList>
            <person name="Wang W."/>
            <person name="Ma T."/>
            <person name="Ren Y."/>
            <person name="Li G."/>
        </authorList>
    </citation>
    <scope>NUCLEOTIDE SEQUENCE [LARGE SCALE GENOMIC DNA]</scope>
    <source>
        <strain evidence="3 4">C-6</strain>
    </source>
</reference>
<dbReference type="PROSITE" id="PS00061">
    <property type="entry name" value="ADH_SHORT"/>
    <property type="match status" value="1"/>
</dbReference>
<evidence type="ECO:0000313" key="3">
    <source>
        <dbReference type="EMBL" id="EON32554.1"/>
    </source>
</evidence>
<comment type="caution">
    <text evidence="3">The sequence shown here is derived from an EMBL/GenBank/DDBJ whole genome shotgun (WGS) entry which is preliminary data.</text>
</comment>
<dbReference type="Pfam" id="PF00106">
    <property type="entry name" value="adh_short"/>
    <property type="match status" value="1"/>
</dbReference>
<evidence type="ECO:0000256" key="1">
    <source>
        <dbReference type="ARBA" id="ARBA00006484"/>
    </source>
</evidence>
<dbReference type="InterPro" id="IPR002347">
    <property type="entry name" value="SDR_fam"/>
</dbReference>